<comment type="caution">
    <text evidence="3">The sequence shown here is derived from an EMBL/GenBank/DDBJ whole genome shotgun (WGS) entry which is preliminary data.</text>
</comment>
<dbReference type="Proteomes" id="UP001597196">
    <property type="component" value="Unassembled WGS sequence"/>
</dbReference>
<dbReference type="InterPro" id="IPR002347">
    <property type="entry name" value="SDR_fam"/>
</dbReference>
<dbReference type="SUPFAM" id="SSF51735">
    <property type="entry name" value="NAD(P)-binding Rossmann-fold domains"/>
    <property type="match status" value="1"/>
</dbReference>
<accession>A0ABW4CKQ6</accession>
<evidence type="ECO:0000313" key="4">
    <source>
        <dbReference type="Proteomes" id="UP001597196"/>
    </source>
</evidence>
<reference evidence="4" key="1">
    <citation type="journal article" date="2019" name="Int. J. Syst. Evol. Microbiol.">
        <title>The Global Catalogue of Microorganisms (GCM) 10K type strain sequencing project: providing services to taxonomists for standard genome sequencing and annotation.</title>
        <authorList>
            <consortium name="The Broad Institute Genomics Platform"/>
            <consortium name="The Broad Institute Genome Sequencing Center for Infectious Disease"/>
            <person name="Wu L."/>
            <person name="Ma J."/>
        </authorList>
    </citation>
    <scope>NUCLEOTIDE SEQUENCE [LARGE SCALE GENOMIC DNA]</scope>
    <source>
        <strain evidence="4">CCM 8980</strain>
    </source>
</reference>
<dbReference type="EMBL" id="JBHTOC010000013">
    <property type="protein sequence ID" value="MFD1430491.1"/>
    <property type="molecule type" value="Genomic_DNA"/>
</dbReference>
<sequence>MKLDTQTILIIGGTSGFGAAVAVQAAAQGAKVHVIGRNADRLQIFLASHPELTGTALDATDEAALQAFFTTHATFDHLVSMLGGAASGGFLSDRTAIREAIEGKFFANLQLAQIASPHLLRSMTFTAGSGGHPNDAAGAIVGNQAIATMVQGLGVELAPRLRVNVVSPFWTPTGLWRTMPDAQQKQQADALASSIPLGRVGTIDEVAAAYLFAMTNTFMTGQVLHIDGGVDL</sequence>
<organism evidence="3 4">
    <name type="scientific">Lacticaseibacillus mingshuiensis</name>
    <dbReference type="NCBI Taxonomy" id="2799574"/>
    <lineage>
        <taxon>Bacteria</taxon>
        <taxon>Bacillati</taxon>
        <taxon>Bacillota</taxon>
        <taxon>Bacilli</taxon>
        <taxon>Lactobacillales</taxon>
        <taxon>Lactobacillaceae</taxon>
        <taxon>Lacticaseibacillus</taxon>
    </lineage>
</organism>
<evidence type="ECO:0000256" key="2">
    <source>
        <dbReference type="ARBA" id="ARBA00023002"/>
    </source>
</evidence>
<dbReference type="InterPro" id="IPR051122">
    <property type="entry name" value="SDR_DHRS6-like"/>
</dbReference>
<evidence type="ECO:0000256" key="1">
    <source>
        <dbReference type="ARBA" id="ARBA00006484"/>
    </source>
</evidence>
<dbReference type="PRINTS" id="PR00081">
    <property type="entry name" value="GDHRDH"/>
</dbReference>
<dbReference type="PANTHER" id="PTHR43477">
    <property type="entry name" value="DIHYDROANTICAPSIN 7-DEHYDROGENASE"/>
    <property type="match status" value="1"/>
</dbReference>
<protein>
    <submittedName>
        <fullName evidence="3">SDR family oxidoreductase</fullName>
    </submittedName>
</protein>
<keyword evidence="4" id="KW-1185">Reference proteome</keyword>
<dbReference type="InterPro" id="IPR036291">
    <property type="entry name" value="NAD(P)-bd_dom_sf"/>
</dbReference>
<proteinExistence type="inferred from homology"/>
<keyword evidence="2" id="KW-0560">Oxidoreductase</keyword>
<dbReference type="Gene3D" id="3.40.50.720">
    <property type="entry name" value="NAD(P)-binding Rossmann-like Domain"/>
    <property type="match status" value="1"/>
</dbReference>
<dbReference type="PANTHER" id="PTHR43477:SF1">
    <property type="entry name" value="DIHYDROANTICAPSIN 7-DEHYDROGENASE"/>
    <property type="match status" value="1"/>
</dbReference>
<comment type="similarity">
    <text evidence="1">Belongs to the short-chain dehydrogenases/reductases (SDR) family.</text>
</comment>
<name>A0ABW4CKQ6_9LACO</name>
<dbReference type="RefSeq" id="WP_203627453.1">
    <property type="nucleotide sequence ID" value="NZ_BOLQ01000013.1"/>
</dbReference>
<dbReference type="Pfam" id="PF13561">
    <property type="entry name" value="adh_short_C2"/>
    <property type="match status" value="1"/>
</dbReference>
<gene>
    <name evidence="3" type="ORF">ACFQ4P_09555</name>
</gene>
<evidence type="ECO:0000313" key="3">
    <source>
        <dbReference type="EMBL" id="MFD1430491.1"/>
    </source>
</evidence>